<dbReference type="RefSeq" id="WP_184792852.1">
    <property type="nucleotide sequence ID" value="NZ_BONT01000101.1"/>
</dbReference>
<evidence type="ECO:0000256" key="2">
    <source>
        <dbReference type="ARBA" id="ARBA00023125"/>
    </source>
</evidence>
<evidence type="ECO:0000256" key="1">
    <source>
        <dbReference type="ARBA" id="ARBA00023015"/>
    </source>
</evidence>
<protein>
    <submittedName>
        <fullName evidence="6">AcrR family transcriptional regulator</fullName>
    </submittedName>
</protein>
<sequence>MTISADAGAARAPGRPRDPGVAEAIFDAVITLLSEGASIEALSVEAIAAKAGVGKATIYRRWPGKDELILDAIAAMKSKIPVPKGESVRADLLAIMKSSAVSRDVDRDARVIPCVALEMRRNPKFAKLHEQVVEQRREISREVIRRGIATGEIRPDAEVEVVITMLSAPMLVNKLFGPNPRLRSETLAEQVLDIVLDGVAGPRLQR</sequence>
<keyword evidence="7" id="KW-1185">Reference proteome</keyword>
<dbReference type="Gene3D" id="1.10.357.10">
    <property type="entry name" value="Tetracycline Repressor, domain 2"/>
    <property type="match status" value="1"/>
</dbReference>
<dbReference type="PROSITE" id="PS01081">
    <property type="entry name" value="HTH_TETR_1"/>
    <property type="match status" value="1"/>
</dbReference>
<dbReference type="Gene3D" id="1.10.10.60">
    <property type="entry name" value="Homeodomain-like"/>
    <property type="match status" value="1"/>
</dbReference>
<feature type="domain" description="HTH tetR-type" evidence="5">
    <location>
        <begin position="19"/>
        <end position="80"/>
    </location>
</feature>
<dbReference type="InterPro" id="IPR011075">
    <property type="entry name" value="TetR_C"/>
</dbReference>
<dbReference type="EMBL" id="JACHGT010000025">
    <property type="protein sequence ID" value="MBB6039772.1"/>
    <property type="molecule type" value="Genomic_DNA"/>
</dbReference>
<keyword evidence="1" id="KW-0805">Transcription regulation</keyword>
<dbReference type="InterPro" id="IPR036271">
    <property type="entry name" value="Tet_transcr_reg_TetR-rel_C_sf"/>
</dbReference>
<evidence type="ECO:0000313" key="6">
    <source>
        <dbReference type="EMBL" id="MBB6039772.1"/>
    </source>
</evidence>
<dbReference type="PROSITE" id="PS50977">
    <property type="entry name" value="HTH_TETR_2"/>
    <property type="match status" value="1"/>
</dbReference>
<comment type="caution">
    <text evidence="6">The sequence shown here is derived from an EMBL/GenBank/DDBJ whole genome shotgun (WGS) entry which is preliminary data.</text>
</comment>
<dbReference type="Pfam" id="PF16859">
    <property type="entry name" value="TetR_C_11"/>
    <property type="match status" value="1"/>
</dbReference>
<evidence type="ECO:0000313" key="7">
    <source>
        <dbReference type="Proteomes" id="UP000548476"/>
    </source>
</evidence>
<organism evidence="6 7">
    <name type="scientific">Phytomonospora endophytica</name>
    <dbReference type="NCBI Taxonomy" id="714109"/>
    <lineage>
        <taxon>Bacteria</taxon>
        <taxon>Bacillati</taxon>
        <taxon>Actinomycetota</taxon>
        <taxon>Actinomycetes</taxon>
        <taxon>Micromonosporales</taxon>
        <taxon>Micromonosporaceae</taxon>
        <taxon>Phytomonospora</taxon>
    </lineage>
</organism>
<dbReference type="SUPFAM" id="SSF46689">
    <property type="entry name" value="Homeodomain-like"/>
    <property type="match status" value="1"/>
</dbReference>
<dbReference type="Pfam" id="PF00440">
    <property type="entry name" value="TetR_N"/>
    <property type="match status" value="1"/>
</dbReference>
<evidence type="ECO:0000256" key="3">
    <source>
        <dbReference type="ARBA" id="ARBA00023163"/>
    </source>
</evidence>
<accession>A0A841G1Y2</accession>
<dbReference type="SUPFAM" id="SSF48498">
    <property type="entry name" value="Tetracyclin repressor-like, C-terminal domain"/>
    <property type="match status" value="1"/>
</dbReference>
<name>A0A841G1Y2_9ACTN</name>
<reference evidence="6 7" key="1">
    <citation type="submission" date="2020-08" db="EMBL/GenBank/DDBJ databases">
        <title>Genomic Encyclopedia of Type Strains, Phase IV (KMG-IV): sequencing the most valuable type-strain genomes for metagenomic binning, comparative biology and taxonomic classification.</title>
        <authorList>
            <person name="Goeker M."/>
        </authorList>
    </citation>
    <scope>NUCLEOTIDE SEQUENCE [LARGE SCALE GENOMIC DNA]</scope>
    <source>
        <strain evidence="6 7">YIM 65646</strain>
    </source>
</reference>
<dbReference type="AlphaFoldDB" id="A0A841G1Y2"/>
<dbReference type="PANTHER" id="PTHR30055:SF148">
    <property type="entry name" value="TETR-FAMILY TRANSCRIPTIONAL REGULATOR"/>
    <property type="match status" value="1"/>
</dbReference>
<dbReference type="InterPro" id="IPR009057">
    <property type="entry name" value="Homeodomain-like_sf"/>
</dbReference>
<dbReference type="Proteomes" id="UP000548476">
    <property type="component" value="Unassembled WGS sequence"/>
</dbReference>
<dbReference type="GO" id="GO:0003700">
    <property type="term" value="F:DNA-binding transcription factor activity"/>
    <property type="evidence" value="ECO:0007669"/>
    <property type="project" value="TreeGrafter"/>
</dbReference>
<dbReference type="GO" id="GO:0000976">
    <property type="term" value="F:transcription cis-regulatory region binding"/>
    <property type="evidence" value="ECO:0007669"/>
    <property type="project" value="TreeGrafter"/>
</dbReference>
<dbReference type="PANTHER" id="PTHR30055">
    <property type="entry name" value="HTH-TYPE TRANSCRIPTIONAL REGULATOR RUTR"/>
    <property type="match status" value="1"/>
</dbReference>
<evidence type="ECO:0000256" key="4">
    <source>
        <dbReference type="PROSITE-ProRule" id="PRU00335"/>
    </source>
</evidence>
<keyword evidence="3" id="KW-0804">Transcription</keyword>
<dbReference type="InterPro" id="IPR050109">
    <property type="entry name" value="HTH-type_TetR-like_transc_reg"/>
</dbReference>
<proteinExistence type="predicted"/>
<dbReference type="InterPro" id="IPR001647">
    <property type="entry name" value="HTH_TetR"/>
</dbReference>
<gene>
    <name evidence="6" type="ORF">HNR73_007670</name>
</gene>
<evidence type="ECO:0000259" key="5">
    <source>
        <dbReference type="PROSITE" id="PS50977"/>
    </source>
</evidence>
<dbReference type="InterPro" id="IPR023772">
    <property type="entry name" value="DNA-bd_HTH_TetR-type_CS"/>
</dbReference>
<feature type="DNA-binding region" description="H-T-H motif" evidence="4">
    <location>
        <begin position="43"/>
        <end position="62"/>
    </location>
</feature>
<keyword evidence="2 4" id="KW-0238">DNA-binding</keyword>